<feature type="compositionally biased region" description="Basic and acidic residues" evidence="1">
    <location>
        <begin position="137"/>
        <end position="157"/>
    </location>
</feature>
<feature type="region of interest" description="Disordered" evidence="1">
    <location>
        <begin position="136"/>
        <end position="160"/>
    </location>
</feature>
<dbReference type="RefSeq" id="YP_009626090.1">
    <property type="nucleotide sequence ID" value="NC_042136.1"/>
</dbReference>
<organism evidence="2 3">
    <name type="scientific">Vibrio phage VP4B</name>
    <dbReference type="NCBI Taxonomy" id="1262540"/>
    <lineage>
        <taxon>Viruses</taxon>
        <taxon>Duplodnaviria</taxon>
        <taxon>Heunggongvirae</taxon>
        <taxon>Uroviricota</taxon>
        <taxon>Caudoviricetes</taxon>
        <taxon>Chimalliviridae</taxon>
        <taxon>Gorgonvirinae</taxon>
        <taxon>Tidunavirus</taxon>
        <taxon>Tidunavirus VP4B</taxon>
    </lineage>
</organism>
<evidence type="ECO:0000256" key="1">
    <source>
        <dbReference type="SAM" id="MobiDB-lite"/>
    </source>
</evidence>
<dbReference type="GeneID" id="40102990"/>
<evidence type="ECO:0000313" key="2">
    <source>
        <dbReference type="EMBL" id="AGB07228.1"/>
    </source>
</evidence>
<dbReference type="EMBL" id="KC131130">
    <property type="protein sequence ID" value="AGB07228.1"/>
    <property type="molecule type" value="Genomic_DNA"/>
</dbReference>
<evidence type="ECO:0008006" key="4">
    <source>
        <dbReference type="Google" id="ProtNLM"/>
    </source>
</evidence>
<keyword evidence="3" id="KW-1185">Reference proteome</keyword>
<evidence type="ECO:0000313" key="3">
    <source>
        <dbReference type="Proteomes" id="UP000272155"/>
    </source>
</evidence>
<protein>
    <recommendedName>
        <fullName evidence="4">Virion structural protein</fullName>
    </recommendedName>
</protein>
<dbReference type="Proteomes" id="UP000272155">
    <property type="component" value="Segment"/>
</dbReference>
<dbReference type="OrthoDB" id="8519at10239"/>
<sequence>MSFFVSLGNTLASTAKAVLGGTEFEAVATAAEVGAKHGGAAYGTAQGQSVVAAAQKTMIRPMVVIEQNLVHQDYATDLMTIIQLRDIQATLTHLRMQGTIAGVQIEKYIDPIRPTRMAGRRLGSFGGLESFGGTHLVKPEPKVDGQEALDNKEEKQTPDGVNIDSKAVQTVLTEYTPLALGRTVDAQITLDNKTITFPLTFRQIPVPMGQRDLERVFDHAKGEDSWKTRFDKLDVGMITTPELLTGRDVIKEKFRVRLDDLKANTKYINDSIERQRNHIVKAAKTGEMSMNNMANTFVISDTTARQIELVTGKRFDNVSQRETLWKGLSANTIVICNEARGLFTFYTMGIKLPEQYTRNDIKQKAAKESSVGSLADIMKLLNGGM</sequence>
<accession>V9M0P0</accession>
<name>V9M0P0_9CAUD</name>
<proteinExistence type="predicted"/>
<reference evidence="2 3" key="1">
    <citation type="submission" date="2012-11" db="EMBL/GenBank/DDBJ databases">
        <title>Complete genome sequence of a novel phiKZ-like Vibrio phage.</title>
        <authorList>
            <person name="Luo Z."/>
            <person name="Yu Y."/>
        </authorList>
    </citation>
    <scope>NUCLEOTIDE SEQUENCE [LARGE SCALE GENOMIC DNA]</scope>
</reference>
<dbReference type="KEGG" id="vg:40102990"/>